<sequence length="332" mass="35231">MLKAFDENLTRRSMLLARETLEIEADAIRALHDRLASDDSVGHAVGLLLACTGRVVVSGIGKSGHIARKIAATLSSTGTPAMFVHPAEAAHGDLGMVTAQDAFIAISNSGETAELMSILPIVKRMGAPLIAMTGKPGSSLALLADVHLDVSVAKEACPLNLAPTASTTVTLALGDALAVALLDARGFKEEDFARSHPGGALGRRLLTHVFDVMRSGEAVPKVGADATLAQALLEITRKGMGMTAIVDLEGRPVGVFTDGDLRRLIEQVRDFTKVVIRDVMHADPRRIQPDRLAVDAVAVMEQFRINQMLVVDGDDKLVGALHIHDLTRAKVI</sequence>
<dbReference type="GO" id="GO:1901135">
    <property type="term" value="P:carbohydrate derivative metabolic process"/>
    <property type="evidence" value="ECO:0007669"/>
    <property type="project" value="InterPro"/>
</dbReference>
<organism evidence="10 11">
    <name type="scientific">Massilia psychrophila</name>
    <dbReference type="NCBI Taxonomy" id="1603353"/>
    <lineage>
        <taxon>Bacteria</taxon>
        <taxon>Pseudomonadati</taxon>
        <taxon>Pseudomonadota</taxon>
        <taxon>Betaproteobacteria</taxon>
        <taxon>Burkholderiales</taxon>
        <taxon>Oxalobacteraceae</taxon>
        <taxon>Telluria group</taxon>
        <taxon>Massilia</taxon>
    </lineage>
</organism>
<feature type="domain" description="CBS" evidence="8">
    <location>
        <begin position="213"/>
        <end position="271"/>
    </location>
</feature>
<protein>
    <submittedName>
        <fullName evidence="10">Arabinose-5-phosphate isomerase</fullName>
    </submittedName>
</protein>
<feature type="domain" description="CBS" evidence="8">
    <location>
        <begin position="280"/>
        <end position="332"/>
    </location>
</feature>
<dbReference type="PANTHER" id="PTHR42745">
    <property type="match status" value="1"/>
</dbReference>
<feature type="site" description="Catalytically relevant" evidence="6">
    <location>
        <position position="196"/>
    </location>
</feature>
<dbReference type="PANTHER" id="PTHR42745:SF1">
    <property type="entry name" value="ARABINOSE 5-PHOSPHATE ISOMERASE KDSD"/>
    <property type="match status" value="1"/>
</dbReference>
<dbReference type="OrthoDB" id="9762536at2"/>
<dbReference type="GO" id="GO:0097367">
    <property type="term" value="F:carbohydrate derivative binding"/>
    <property type="evidence" value="ECO:0007669"/>
    <property type="project" value="InterPro"/>
</dbReference>
<accession>A0A2G8SWB9</accession>
<evidence type="ECO:0000256" key="7">
    <source>
        <dbReference type="PROSITE-ProRule" id="PRU00703"/>
    </source>
</evidence>
<dbReference type="InterPro" id="IPR004800">
    <property type="entry name" value="KdsD/KpsF-type"/>
</dbReference>
<dbReference type="FunFam" id="3.40.50.10490:FF:000011">
    <property type="entry name" value="Arabinose 5-phosphate isomerase"/>
    <property type="match status" value="1"/>
</dbReference>
<dbReference type="NCBIfam" id="TIGR00393">
    <property type="entry name" value="kpsF"/>
    <property type="match status" value="1"/>
</dbReference>
<feature type="site" description="Catalytically relevant" evidence="6">
    <location>
        <position position="114"/>
    </location>
</feature>
<dbReference type="CDD" id="cd05014">
    <property type="entry name" value="SIS_Kpsf"/>
    <property type="match status" value="1"/>
</dbReference>
<evidence type="ECO:0000259" key="8">
    <source>
        <dbReference type="PROSITE" id="PS51371"/>
    </source>
</evidence>
<keyword evidence="3 7" id="KW-0129">CBS domain</keyword>
<comment type="caution">
    <text evidence="10">The sequence shown here is derived from an EMBL/GenBank/DDBJ whole genome shotgun (WGS) entry which is preliminary data.</text>
</comment>
<comment type="similarity">
    <text evidence="1 4">Belongs to the SIS family. GutQ/KpsF subfamily.</text>
</comment>
<dbReference type="InterPro" id="IPR001347">
    <property type="entry name" value="SIS_dom"/>
</dbReference>
<dbReference type="Pfam" id="PF00571">
    <property type="entry name" value="CBS"/>
    <property type="match status" value="2"/>
</dbReference>
<evidence type="ECO:0000259" key="9">
    <source>
        <dbReference type="PROSITE" id="PS51464"/>
    </source>
</evidence>
<dbReference type="InterPro" id="IPR046342">
    <property type="entry name" value="CBS_dom_sf"/>
</dbReference>
<dbReference type="InterPro" id="IPR050986">
    <property type="entry name" value="GutQ/KpsF_isomerases"/>
</dbReference>
<dbReference type="PIRSF" id="PIRSF004692">
    <property type="entry name" value="KdsD_KpsF"/>
    <property type="match status" value="1"/>
</dbReference>
<keyword evidence="10" id="KW-0413">Isomerase</keyword>
<dbReference type="Gene3D" id="3.40.50.10490">
    <property type="entry name" value="Glucose-6-phosphate isomerase like protein, domain 1"/>
    <property type="match status" value="1"/>
</dbReference>
<dbReference type="PROSITE" id="PS51464">
    <property type="entry name" value="SIS"/>
    <property type="match status" value="1"/>
</dbReference>
<gene>
    <name evidence="10" type="ORF">CR103_20080</name>
</gene>
<proteinExistence type="inferred from homology"/>
<evidence type="ECO:0000313" key="10">
    <source>
        <dbReference type="EMBL" id="PIL38070.1"/>
    </source>
</evidence>
<dbReference type="AlphaFoldDB" id="A0A2G8SWB9"/>
<dbReference type="InterPro" id="IPR046348">
    <property type="entry name" value="SIS_dom_sf"/>
</dbReference>
<dbReference type="InterPro" id="IPR035474">
    <property type="entry name" value="SIS_Kpsf"/>
</dbReference>
<dbReference type="SMART" id="SM00116">
    <property type="entry name" value="CBS"/>
    <property type="match status" value="2"/>
</dbReference>
<dbReference type="SUPFAM" id="SSF53697">
    <property type="entry name" value="SIS domain"/>
    <property type="match status" value="1"/>
</dbReference>
<evidence type="ECO:0000256" key="2">
    <source>
        <dbReference type="ARBA" id="ARBA00022737"/>
    </source>
</evidence>
<keyword evidence="2" id="KW-0677">Repeat</keyword>
<reference evidence="10 11" key="1">
    <citation type="submission" date="2017-10" db="EMBL/GenBank/DDBJ databases">
        <title>Massilia psychrophilum sp. nov., a novel purple-pigmented bacterium isolated from Tianshan glacier, Xinjiang Municipality, China.</title>
        <authorList>
            <person name="Wang H."/>
        </authorList>
    </citation>
    <scope>NUCLEOTIDE SEQUENCE [LARGE SCALE GENOMIC DNA]</scope>
    <source>
        <strain evidence="10 11">JCM 30813</strain>
    </source>
</reference>
<keyword evidence="5" id="KW-0479">Metal-binding</keyword>
<feature type="binding site" evidence="5">
    <location>
        <position position="85"/>
    </location>
    <ligand>
        <name>Zn(2+)</name>
        <dbReference type="ChEBI" id="CHEBI:29105"/>
    </ligand>
</feature>
<dbReference type="Pfam" id="PF01380">
    <property type="entry name" value="SIS"/>
    <property type="match status" value="1"/>
</dbReference>
<dbReference type="Gene3D" id="3.10.580.10">
    <property type="entry name" value="CBS-domain"/>
    <property type="match status" value="1"/>
</dbReference>
<name>A0A2G8SWB9_9BURK</name>
<dbReference type="GO" id="GO:0046872">
    <property type="term" value="F:metal ion binding"/>
    <property type="evidence" value="ECO:0007669"/>
    <property type="project" value="UniProtKB-KW"/>
</dbReference>
<evidence type="ECO:0000256" key="5">
    <source>
        <dbReference type="PIRSR" id="PIRSR004692-2"/>
    </source>
</evidence>
<dbReference type="RefSeq" id="WP_099917702.1">
    <property type="nucleotide sequence ID" value="NZ_BMHS01000019.1"/>
</dbReference>
<feature type="site" description="Catalytically relevant" evidence="6">
    <location>
        <position position="62"/>
    </location>
</feature>
<dbReference type="CDD" id="cd04604">
    <property type="entry name" value="CBS_pair_SIS_assoc"/>
    <property type="match status" value="1"/>
</dbReference>
<dbReference type="GO" id="GO:0005975">
    <property type="term" value="P:carbohydrate metabolic process"/>
    <property type="evidence" value="ECO:0007669"/>
    <property type="project" value="InterPro"/>
</dbReference>
<feature type="domain" description="SIS" evidence="9">
    <location>
        <begin position="44"/>
        <end position="187"/>
    </location>
</feature>
<evidence type="ECO:0000256" key="1">
    <source>
        <dbReference type="ARBA" id="ARBA00008165"/>
    </source>
</evidence>
<evidence type="ECO:0000256" key="6">
    <source>
        <dbReference type="PIRSR" id="PIRSR004692-3"/>
    </source>
</evidence>
<keyword evidence="5" id="KW-0862">Zinc</keyword>
<evidence type="ECO:0000256" key="3">
    <source>
        <dbReference type="ARBA" id="ARBA00023122"/>
    </source>
</evidence>
<evidence type="ECO:0000313" key="11">
    <source>
        <dbReference type="Proteomes" id="UP000228593"/>
    </source>
</evidence>
<dbReference type="Proteomes" id="UP000228593">
    <property type="component" value="Unassembled WGS sequence"/>
</dbReference>
<dbReference type="EMBL" id="PDOB01000049">
    <property type="protein sequence ID" value="PIL38070.1"/>
    <property type="molecule type" value="Genomic_DNA"/>
</dbReference>
<dbReference type="InterPro" id="IPR000644">
    <property type="entry name" value="CBS_dom"/>
</dbReference>
<dbReference type="PROSITE" id="PS51371">
    <property type="entry name" value="CBS"/>
    <property type="match status" value="2"/>
</dbReference>
<dbReference type="GO" id="GO:0019146">
    <property type="term" value="F:arabinose-5-phosphate isomerase activity"/>
    <property type="evidence" value="ECO:0007669"/>
    <property type="project" value="UniProtKB-ARBA"/>
</dbReference>
<keyword evidence="11" id="KW-1185">Reference proteome</keyword>
<evidence type="ECO:0000256" key="4">
    <source>
        <dbReference type="PIRNR" id="PIRNR004692"/>
    </source>
</evidence>
<feature type="site" description="Catalytically relevant" evidence="6">
    <location>
        <position position="155"/>
    </location>
</feature>